<evidence type="ECO:0000313" key="2">
    <source>
        <dbReference type="Proteomes" id="UP000240042"/>
    </source>
</evidence>
<dbReference type="STRING" id="34097.SAMN02745150_01190"/>
<organism evidence="1 2">
    <name type="scientific">Brevinema andersonii</name>
    <dbReference type="NCBI Taxonomy" id="34097"/>
    <lineage>
        <taxon>Bacteria</taxon>
        <taxon>Pseudomonadati</taxon>
        <taxon>Spirochaetota</taxon>
        <taxon>Spirochaetia</taxon>
        <taxon>Brevinematales</taxon>
        <taxon>Brevinemataceae</taxon>
        <taxon>Brevinema</taxon>
    </lineage>
</organism>
<accession>A0A1I1EPG0</accession>
<sequence length="131" mass="14722">MPRHILVRHSTDPSLGLGREIMSNRENIWPKEVMDAKASGYRVVKIANDAGQEFYFRKPNKAELLLFQDQALKGKGTASGRVEKLLSQLLVYPIDNTLMGYIEEKPLAVGDIFAELIKDMGAEENFTALEI</sequence>
<dbReference type="EMBL" id="FOKY01000015">
    <property type="protein sequence ID" value="SFB88542.1"/>
    <property type="molecule type" value="Genomic_DNA"/>
</dbReference>
<protein>
    <submittedName>
        <fullName evidence="1">Uncharacterized protein</fullName>
    </submittedName>
</protein>
<dbReference type="Proteomes" id="UP000240042">
    <property type="component" value="Unassembled WGS sequence"/>
</dbReference>
<name>A0A1I1EPG0_BREAD</name>
<evidence type="ECO:0000313" key="1">
    <source>
        <dbReference type="EMBL" id="SFB88542.1"/>
    </source>
</evidence>
<dbReference type="Gene3D" id="3.30.2220.10">
    <property type="entry name" value="rbstp2171"/>
    <property type="match status" value="1"/>
</dbReference>
<dbReference type="AlphaFoldDB" id="A0A1I1EPG0"/>
<proteinExistence type="predicted"/>
<reference evidence="2" key="1">
    <citation type="submission" date="2016-10" db="EMBL/GenBank/DDBJ databases">
        <authorList>
            <person name="Varghese N."/>
            <person name="Submissions S."/>
        </authorList>
    </citation>
    <scope>NUCLEOTIDE SEQUENCE [LARGE SCALE GENOMIC DNA]</scope>
    <source>
        <strain evidence="2">ATCC 43811</strain>
    </source>
</reference>
<gene>
    <name evidence="1" type="ORF">SAMN02745150_01190</name>
</gene>
<keyword evidence="2" id="KW-1185">Reference proteome</keyword>